<dbReference type="SUPFAM" id="SSF52833">
    <property type="entry name" value="Thioredoxin-like"/>
    <property type="match status" value="1"/>
</dbReference>
<dbReference type="PROSITE" id="PS51257">
    <property type="entry name" value="PROKAR_LIPOPROTEIN"/>
    <property type="match status" value="1"/>
</dbReference>
<dbReference type="InterPro" id="IPR050824">
    <property type="entry name" value="Thiol_disulfide_DsbA"/>
</dbReference>
<sequence>MGKRVISIVMALGVAGLITACSDTESTKQTSANEPIMTVASGQLEEGTHYFSYENILAKQDSSLAQADIVEFFSYSCHHCQEFAPQLEKWNQQNPSKKVSYVPVVWNQTTGLYARVYYAVEPLENFESIHHDMFKLFETFGNEKSLGEQLDKIYAMLEEKGVDVASVKQRLESKELEDKLRNSIELSKHYEISGTPTLIIEGAKRVNNKVLTSKEELFTYVDRLMEM</sequence>
<feature type="domain" description="Thioredoxin-like fold" evidence="2">
    <location>
        <begin position="65"/>
        <end position="208"/>
    </location>
</feature>
<gene>
    <name evidence="3" type="primary">dsbA-2</name>
    <name evidence="3" type="ORF">GCM10007876_17630</name>
</gene>
<protein>
    <submittedName>
        <fullName evidence="3">Thiol:disulfide interchange protein</fullName>
    </submittedName>
</protein>
<dbReference type="RefSeq" id="WP_284380835.1">
    <property type="nucleotide sequence ID" value="NZ_BSNM01000011.1"/>
</dbReference>
<feature type="chain" id="PRO_5041224001" evidence="1">
    <location>
        <begin position="21"/>
        <end position="227"/>
    </location>
</feature>
<keyword evidence="1" id="KW-0732">Signal</keyword>
<dbReference type="Proteomes" id="UP001161389">
    <property type="component" value="Unassembled WGS sequence"/>
</dbReference>
<keyword evidence="4" id="KW-1185">Reference proteome</keyword>
<dbReference type="InterPro" id="IPR036249">
    <property type="entry name" value="Thioredoxin-like_sf"/>
</dbReference>
<evidence type="ECO:0000259" key="2">
    <source>
        <dbReference type="Pfam" id="PF13462"/>
    </source>
</evidence>
<feature type="signal peptide" evidence="1">
    <location>
        <begin position="1"/>
        <end position="20"/>
    </location>
</feature>
<proteinExistence type="predicted"/>
<dbReference type="InterPro" id="IPR012336">
    <property type="entry name" value="Thioredoxin-like_fold"/>
</dbReference>
<dbReference type="Pfam" id="PF13462">
    <property type="entry name" value="Thioredoxin_4"/>
    <property type="match status" value="1"/>
</dbReference>
<dbReference type="PANTHER" id="PTHR35891:SF2">
    <property type="entry name" value="THIOL:DISULFIDE INTERCHANGE PROTEIN DSBA"/>
    <property type="match status" value="1"/>
</dbReference>
<dbReference type="Gene3D" id="3.40.30.10">
    <property type="entry name" value="Glutaredoxin"/>
    <property type="match status" value="1"/>
</dbReference>
<organism evidence="3 4">
    <name type="scientific">Litoribrevibacter albus</name>
    <dbReference type="NCBI Taxonomy" id="1473156"/>
    <lineage>
        <taxon>Bacteria</taxon>
        <taxon>Pseudomonadati</taxon>
        <taxon>Pseudomonadota</taxon>
        <taxon>Gammaproteobacteria</taxon>
        <taxon>Oceanospirillales</taxon>
        <taxon>Oceanospirillaceae</taxon>
        <taxon>Litoribrevibacter</taxon>
    </lineage>
</organism>
<reference evidence="3" key="1">
    <citation type="journal article" date="2014" name="Int. J. Syst. Evol. Microbiol.">
        <title>Complete genome sequence of Corynebacterium casei LMG S-19264T (=DSM 44701T), isolated from a smear-ripened cheese.</title>
        <authorList>
            <consortium name="US DOE Joint Genome Institute (JGI-PGF)"/>
            <person name="Walter F."/>
            <person name="Albersmeier A."/>
            <person name="Kalinowski J."/>
            <person name="Ruckert C."/>
        </authorList>
    </citation>
    <scope>NUCLEOTIDE SEQUENCE</scope>
    <source>
        <strain evidence="3">NBRC 110071</strain>
    </source>
</reference>
<dbReference type="AlphaFoldDB" id="A0AA37SA45"/>
<dbReference type="EMBL" id="BSNM01000011">
    <property type="protein sequence ID" value="GLQ31284.1"/>
    <property type="molecule type" value="Genomic_DNA"/>
</dbReference>
<dbReference type="PANTHER" id="PTHR35891">
    <property type="entry name" value="THIOL:DISULFIDE INTERCHANGE PROTEIN DSBA"/>
    <property type="match status" value="1"/>
</dbReference>
<evidence type="ECO:0000256" key="1">
    <source>
        <dbReference type="SAM" id="SignalP"/>
    </source>
</evidence>
<evidence type="ECO:0000313" key="4">
    <source>
        <dbReference type="Proteomes" id="UP001161389"/>
    </source>
</evidence>
<comment type="caution">
    <text evidence="3">The sequence shown here is derived from an EMBL/GenBank/DDBJ whole genome shotgun (WGS) entry which is preliminary data.</text>
</comment>
<evidence type="ECO:0000313" key="3">
    <source>
        <dbReference type="EMBL" id="GLQ31284.1"/>
    </source>
</evidence>
<accession>A0AA37SA45</accession>
<name>A0AA37SA45_9GAMM</name>
<reference evidence="3" key="2">
    <citation type="submission" date="2023-01" db="EMBL/GenBank/DDBJ databases">
        <title>Draft genome sequence of Litoribrevibacter albus strain NBRC 110071.</title>
        <authorList>
            <person name="Sun Q."/>
            <person name="Mori K."/>
        </authorList>
    </citation>
    <scope>NUCLEOTIDE SEQUENCE</scope>
    <source>
        <strain evidence="3">NBRC 110071</strain>
    </source>
</reference>